<dbReference type="InterPro" id="IPR027105">
    <property type="entry name" value="Prp31"/>
</dbReference>
<gene>
    <name evidence="3" type="ORF">B1B_11007</name>
</gene>
<dbReference type="InterPro" id="IPR036070">
    <property type="entry name" value="Nop_dom_sf"/>
</dbReference>
<name>T1A3E6_9ZZZZ</name>
<proteinExistence type="predicted"/>
<evidence type="ECO:0000313" key="3">
    <source>
        <dbReference type="EMBL" id="EQD51462.1"/>
    </source>
</evidence>
<dbReference type="GO" id="GO:0046540">
    <property type="term" value="C:U4/U6 x U5 tri-snRNP complex"/>
    <property type="evidence" value="ECO:0007669"/>
    <property type="project" value="InterPro"/>
</dbReference>
<organism evidence="3">
    <name type="scientific">mine drainage metagenome</name>
    <dbReference type="NCBI Taxonomy" id="410659"/>
    <lineage>
        <taxon>unclassified sequences</taxon>
        <taxon>metagenomes</taxon>
        <taxon>ecological metagenomes</taxon>
    </lineage>
</organism>
<feature type="non-terminal residue" evidence="3">
    <location>
        <position position="209"/>
    </location>
</feature>
<dbReference type="GO" id="GO:0005687">
    <property type="term" value="C:U4 snRNP"/>
    <property type="evidence" value="ECO:0007669"/>
    <property type="project" value="TreeGrafter"/>
</dbReference>
<dbReference type="PANTHER" id="PTHR13904">
    <property type="entry name" value="PRE-MRNA SPLICING FACTOR PRP31"/>
    <property type="match status" value="1"/>
</dbReference>
<dbReference type="Gene3D" id="1.10.246.90">
    <property type="entry name" value="Nop domain"/>
    <property type="match status" value="1"/>
</dbReference>
<feature type="non-terminal residue" evidence="3">
    <location>
        <position position="1"/>
    </location>
</feature>
<accession>T1A3E6</accession>
<evidence type="ECO:0000259" key="2">
    <source>
        <dbReference type="PROSITE" id="PS51358"/>
    </source>
</evidence>
<dbReference type="InterPro" id="IPR002687">
    <property type="entry name" value="Nop_dom"/>
</dbReference>
<dbReference type="EMBL" id="AUZY01007116">
    <property type="protein sequence ID" value="EQD51462.1"/>
    <property type="molecule type" value="Genomic_DNA"/>
</dbReference>
<sequence length="209" mass="22717">TTGDRRLVPHGVVLDPRARGQLPDGVRADGPIDLHREALRTAAARALDEAWDPSIHVEEAIRAQEDLDRVQNLVSERLTSWNGRDPPDDPAHGPSPRAEVDPALLAGRTALERLVAEIRSTHDQLAKAIEETMPRRAPNLSALLGPDLAARLLARAGGIARLSRLPAGTIQVLGAERAFFEHLRGRPPTRHGLLFSTADPVRPPVRRAA</sequence>
<reference evidence="3" key="2">
    <citation type="journal article" date="2014" name="ISME J.">
        <title>Microbial stratification in low pH oxic and suboxic macroscopic growths along an acid mine drainage.</title>
        <authorList>
            <person name="Mendez-Garcia C."/>
            <person name="Mesa V."/>
            <person name="Sprenger R.R."/>
            <person name="Richter M."/>
            <person name="Diez M.S."/>
            <person name="Solano J."/>
            <person name="Bargiela R."/>
            <person name="Golyshina O.V."/>
            <person name="Manteca A."/>
            <person name="Ramos J.L."/>
            <person name="Gallego J.R."/>
            <person name="Llorente I."/>
            <person name="Martins Dos Santos V.A."/>
            <person name="Jensen O.N."/>
            <person name="Pelaez A.I."/>
            <person name="Sanchez J."/>
            <person name="Ferrer M."/>
        </authorList>
    </citation>
    <scope>NUCLEOTIDE SEQUENCE</scope>
</reference>
<feature type="region of interest" description="Disordered" evidence="1">
    <location>
        <begin position="78"/>
        <end position="99"/>
    </location>
</feature>
<dbReference type="AlphaFoldDB" id="T1A3E6"/>
<dbReference type="SUPFAM" id="SSF89124">
    <property type="entry name" value="Nop domain"/>
    <property type="match status" value="1"/>
</dbReference>
<feature type="domain" description="Nop" evidence="2">
    <location>
        <begin position="136"/>
        <end position="209"/>
    </location>
</feature>
<reference evidence="3" key="1">
    <citation type="submission" date="2013-08" db="EMBL/GenBank/DDBJ databases">
        <authorList>
            <person name="Mendez C."/>
            <person name="Richter M."/>
            <person name="Ferrer M."/>
            <person name="Sanchez J."/>
        </authorList>
    </citation>
    <scope>NUCLEOTIDE SEQUENCE</scope>
</reference>
<dbReference type="GO" id="GO:0071011">
    <property type="term" value="C:precatalytic spliceosome"/>
    <property type="evidence" value="ECO:0007669"/>
    <property type="project" value="TreeGrafter"/>
</dbReference>
<keyword evidence="3" id="KW-0687">Ribonucleoprotein</keyword>
<dbReference type="InterPro" id="IPR042239">
    <property type="entry name" value="Nop_C"/>
</dbReference>
<dbReference type="GO" id="GO:0000244">
    <property type="term" value="P:spliceosomal tri-snRNP complex assembly"/>
    <property type="evidence" value="ECO:0007669"/>
    <property type="project" value="InterPro"/>
</dbReference>
<dbReference type="Pfam" id="PF01798">
    <property type="entry name" value="Nop"/>
    <property type="match status" value="1"/>
</dbReference>
<protein>
    <submittedName>
        <fullName evidence="3">Pre-mRNA processing ribonucleoprotein, binding region domain protein</fullName>
    </submittedName>
</protein>
<dbReference type="PANTHER" id="PTHR13904:SF0">
    <property type="entry name" value="U4_U6 SMALL NUCLEAR RIBONUCLEOPROTEIN PRP31"/>
    <property type="match status" value="1"/>
</dbReference>
<comment type="caution">
    <text evidence="3">The sequence shown here is derived from an EMBL/GenBank/DDBJ whole genome shotgun (WGS) entry which is preliminary data.</text>
</comment>
<dbReference type="PROSITE" id="PS51358">
    <property type="entry name" value="NOP"/>
    <property type="match status" value="1"/>
</dbReference>
<evidence type="ECO:0000256" key="1">
    <source>
        <dbReference type="SAM" id="MobiDB-lite"/>
    </source>
</evidence>